<evidence type="ECO:0000313" key="1">
    <source>
        <dbReference type="EMBL" id="SVD20246.1"/>
    </source>
</evidence>
<protein>
    <submittedName>
        <fullName evidence="1">Uncharacterized protein</fullName>
    </submittedName>
</protein>
<gene>
    <name evidence="1" type="ORF">METZ01_LOCUS373100</name>
</gene>
<accession>A0A382TDX9</accession>
<dbReference type="AlphaFoldDB" id="A0A382TDX9"/>
<organism evidence="1">
    <name type="scientific">marine metagenome</name>
    <dbReference type="NCBI Taxonomy" id="408172"/>
    <lineage>
        <taxon>unclassified sequences</taxon>
        <taxon>metagenomes</taxon>
        <taxon>ecological metagenomes</taxon>
    </lineage>
</organism>
<name>A0A382TDX9_9ZZZZ</name>
<sequence length="42" mass="4796">MTTFFIVTSIVLGTMILAGLKDAKKQNTAFYKSRDKATHFHY</sequence>
<proteinExistence type="predicted"/>
<dbReference type="EMBL" id="UINC01135846">
    <property type="protein sequence ID" value="SVD20246.1"/>
    <property type="molecule type" value="Genomic_DNA"/>
</dbReference>
<reference evidence="1" key="1">
    <citation type="submission" date="2018-05" db="EMBL/GenBank/DDBJ databases">
        <authorList>
            <person name="Lanie J.A."/>
            <person name="Ng W.-L."/>
            <person name="Kazmierczak K.M."/>
            <person name="Andrzejewski T.M."/>
            <person name="Davidsen T.M."/>
            <person name="Wayne K.J."/>
            <person name="Tettelin H."/>
            <person name="Glass J.I."/>
            <person name="Rusch D."/>
            <person name="Podicherti R."/>
            <person name="Tsui H.-C.T."/>
            <person name="Winkler M.E."/>
        </authorList>
    </citation>
    <scope>NUCLEOTIDE SEQUENCE</scope>
</reference>